<feature type="signal peptide" evidence="2">
    <location>
        <begin position="1"/>
        <end position="19"/>
    </location>
</feature>
<organism evidence="4 5">
    <name type="scientific">Asbolus verrucosus</name>
    <name type="common">Desert ironclad beetle</name>
    <dbReference type="NCBI Taxonomy" id="1661398"/>
    <lineage>
        <taxon>Eukaryota</taxon>
        <taxon>Metazoa</taxon>
        <taxon>Ecdysozoa</taxon>
        <taxon>Arthropoda</taxon>
        <taxon>Hexapoda</taxon>
        <taxon>Insecta</taxon>
        <taxon>Pterygota</taxon>
        <taxon>Neoptera</taxon>
        <taxon>Endopterygota</taxon>
        <taxon>Coleoptera</taxon>
        <taxon>Polyphaga</taxon>
        <taxon>Cucujiformia</taxon>
        <taxon>Tenebrionidae</taxon>
        <taxon>Pimeliinae</taxon>
        <taxon>Asbolus</taxon>
    </lineage>
</organism>
<evidence type="ECO:0000259" key="3">
    <source>
        <dbReference type="Pfam" id="PF00112"/>
    </source>
</evidence>
<dbReference type="Proteomes" id="UP000292052">
    <property type="component" value="Unassembled WGS sequence"/>
</dbReference>
<feature type="domain" description="Peptidase C1A papain C-terminal" evidence="3">
    <location>
        <begin position="86"/>
        <end position="181"/>
    </location>
</feature>
<keyword evidence="2" id="KW-0732">Signal</keyword>
<dbReference type="SUPFAM" id="SSF54001">
    <property type="entry name" value="Cysteine proteinases"/>
    <property type="match status" value="1"/>
</dbReference>
<keyword evidence="5" id="KW-1185">Reference proteome</keyword>
<sequence>MSLSGIDGVLFILFPFSTAQVDVLSDEFINSINKAQSFWRAGKVWPENTTSEFLERLSGSVDPNLYRHEYEDQIAHRPQFRLDANIPEAFDVREKWPQCKAIDKERSQGFCNSCWAHVVASAFTDIYCIASKGETNFEFSTEDILTCCGPECLADAARSCTGGRVDKAWDYLVEQGGVSGGEYKSREVK</sequence>
<name>A0A482VDT9_ASBVE</name>
<proteinExistence type="inferred from homology"/>
<evidence type="ECO:0000256" key="2">
    <source>
        <dbReference type="SAM" id="SignalP"/>
    </source>
</evidence>
<accession>A0A482VDT9</accession>
<dbReference type="OrthoDB" id="3789175at2759"/>
<dbReference type="InterPro" id="IPR000668">
    <property type="entry name" value="Peptidase_C1A_C"/>
</dbReference>
<dbReference type="Gene3D" id="3.90.70.10">
    <property type="entry name" value="Cysteine proteinases"/>
    <property type="match status" value="1"/>
</dbReference>
<dbReference type="STRING" id="1661398.A0A482VDT9"/>
<gene>
    <name evidence="4" type="ORF">BDFB_013771</name>
</gene>
<dbReference type="InterPro" id="IPR038765">
    <property type="entry name" value="Papain-like_cys_pep_sf"/>
</dbReference>
<dbReference type="Pfam" id="PF00112">
    <property type="entry name" value="Peptidase_C1"/>
    <property type="match status" value="1"/>
</dbReference>
<evidence type="ECO:0000313" key="5">
    <source>
        <dbReference type="Proteomes" id="UP000292052"/>
    </source>
</evidence>
<dbReference type="InterPro" id="IPR013128">
    <property type="entry name" value="Peptidase_C1A"/>
</dbReference>
<dbReference type="EMBL" id="QDEB01110237">
    <property type="protein sequence ID" value="RZB58834.1"/>
    <property type="molecule type" value="Genomic_DNA"/>
</dbReference>
<reference evidence="4 5" key="1">
    <citation type="submission" date="2017-03" db="EMBL/GenBank/DDBJ databases">
        <title>Genome of the blue death feigning beetle - Asbolus verrucosus.</title>
        <authorList>
            <person name="Rider S.D."/>
        </authorList>
    </citation>
    <scope>NUCLEOTIDE SEQUENCE [LARGE SCALE GENOMIC DNA]</scope>
    <source>
        <strain evidence="4">Butters</strain>
        <tissue evidence="4">Head and leg muscle</tissue>
    </source>
</reference>
<comment type="caution">
    <text evidence="4">The sequence shown here is derived from an EMBL/GenBank/DDBJ whole genome shotgun (WGS) entry which is preliminary data.</text>
</comment>
<dbReference type="AlphaFoldDB" id="A0A482VDT9"/>
<protein>
    <submittedName>
        <fullName evidence="4">Peptidase C1 and/or Propeptide C1 domain containing protein</fullName>
    </submittedName>
</protein>
<feature type="chain" id="PRO_5019736782" evidence="2">
    <location>
        <begin position="20"/>
        <end position="189"/>
    </location>
</feature>
<evidence type="ECO:0000256" key="1">
    <source>
        <dbReference type="ARBA" id="ARBA00008455"/>
    </source>
</evidence>
<dbReference type="GO" id="GO:0008234">
    <property type="term" value="F:cysteine-type peptidase activity"/>
    <property type="evidence" value="ECO:0007669"/>
    <property type="project" value="InterPro"/>
</dbReference>
<comment type="similarity">
    <text evidence="1">Belongs to the peptidase C1 family.</text>
</comment>
<evidence type="ECO:0000313" key="4">
    <source>
        <dbReference type="EMBL" id="RZB58834.1"/>
    </source>
</evidence>
<dbReference type="GO" id="GO:0006508">
    <property type="term" value="P:proteolysis"/>
    <property type="evidence" value="ECO:0007669"/>
    <property type="project" value="InterPro"/>
</dbReference>
<dbReference type="PANTHER" id="PTHR12411">
    <property type="entry name" value="CYSTEINE PROTEASE FAMILY C1-RELATED"/>
    <property type="match status" value="1"/>
</dbReference>